<dbReference type="AlphaFoldDB" id="A0A976FH52"/>
<reference evidence="1 2" key="1">
    <citation type="journal article" date="2021" name="Genome Biol.">
        <title>AFLAP: assembly-free linkage analysis pipeline using k-mers from genome sequencing data.</title>
        <authorList>
            <person name="Fletcher K."/>
            <person name="Zhang L."/>
            <person name="Gil J."/>
            <person name="Han R."/>
            <person name="Cavanaugh K."/>
            <person name="Michelmore R."/>
        </authorList>
    </citation>
    <scope>NUCLEOTIDE SEQUENCE [LARGE SCALE GENOMIC DNA]</scope>
    <source>
        <strain evidence="1 2">SF5</strain>
    </source>
</reference>
<keyword evidence="2" id="KW-1185">Reference proteome</keyword>
<organism evidence="1 2">
    <name type="scientific">Bremia lactucae</name>
    <name type="common">Lettuce downy mildew</name>
    <dbReference type="NCBI Taxonomy" id="4779"/>
    <lineage>
        <taxon>Eukaryota</taxon>
        <taxon>Sar</taxon>
        <taxon>Stramenopiles</taxon>
        <taxon>Oomycota</taxon>
        <taxon>Peronosporomycetes</taxon>
        <taxon>Peronosporales</taxon>
        <taxon>Peronosporaceae</taxon>
        <taxon>Bremia</taxon>
    </lineage>
</organism>
<accession>A0A976FH52</accession>
<dbReference type="GeneID" id="94349838"/>
<dbReference type="Proteomes" id="UP000294530">
    <property type="component" value="Unassembled WGS sequence"/>
</dbReference>
<evidence type="ECO:0000313" key="2">
    <source>
        <dbReference type="Proteomes" id="UP000294530"/>
    </source>
</evidence>
<gene>
    <name evidence="1" type="ORF">CCR75_006095</name>
</gene>
<protein>
    <submittedName>
        <fullName evidence="1">Uncharacterized protein</fullName>
    </submittedName>
</protein>
<name>A0A976FH52_BRELC</name>
<proteinExistence type="predicted"/>
<dbReference type="RefSeq" id="XP_067816136.1">
    <property type="nucleotide sequence ID" value="XM_067964167.1"/>
</dbReference>
<evidence type="ECO:0000313" key="1">
    <source>
        <dbReference type="EMBL" id="TDH66637.1"/>
    </source>
</evidence>
<dbReference type="KEGG" id="blac:94349838"/>
<comment type="caution">
    <text evidence="1">The sequence shown here is derived from an EMBL/GenBank/DDBJ whole genome shotgun (WGS) entry which is preliminary data.</text>
</comment>
<dbReference type="EMBL" id="SHOA02000202">
    <property type="protein sequence ID" value="TDH66637.1"/>
    <property type="molecule type" value="Genomic_DNA"/>
</dbReference>
<sequence>MKSGDDKVGTWKKLKDQILQLDSVTGSLVLMVALEICRTVEAVKLLRAGLVISIQEQQQQAKIC</sequence>